<gene>
    <name evidence="1" type="ORF">STSP_35100</name>
</gene>
<evidence type="ECO:0000313" key="2">
    <source>
        <dbReference type="Proteomes" id="UP000077381"/>
    </source>
</evidence>
<dbReference type="EMBL" id="LOHS01000081">
    <property type="protein sequence ID" value="OAH13185.1"/>
    <property type="molecule type" value="Genomic_DNA"/>
</dbReference>
<name>A0A177HQL7_9ACTN</name>
<keyword evidence="2" id="KW-1185">Reference proteome</keyword>
<organism evidence="1 2">
    <name type="scientific">Streptomyces jeddahensis</name>
    <dbReference type="NCBI Taxonomy" id="1716141"/>
    <lineage>
        <taxon>Bacteria</taxon>
        <taxon>Bacillati</taxon>
        <taxon>Actinomycetota</taxon>
        <taxon>Actinomycetes</taxon>
        <taxon>Kitasatosporales</taxon>
        <taxon>Streptomycetaceae</taxon>
        <taxon>Streptomyces</taxon>
    </lineage>
</organism>
<evidence type="ECO:0000313" key="1">
    <source>
        <dbReference type="EMBL" id="OAH13185.1"/>
    </source>
</evidence>
<dbReference type="PATRIC" id="fig|1716141.3.peg.3685"/>
<dbReference type="Proteomes" id="UP000077381">
    <property type="component" value="Unassembled WGS sequence"/>
</dbReference>
<sequence>MAMVTPHMEFEEGAYVAHTGTDVYGPGRVIGVDGDLRRVRFVHFVATIAARDLRTATPDEEAQMRAWLRQKVKRYGGRW</sequence>
<reference evidence="1 2" key="1">
    <citation type="submission" date="2015-12" db="EMBL/GenBank/DDBJ databases">
        <title>Genome sequence of Streptomyces sp. G25.</title>
        <authorList>
            <person name="Poehlein A."/>
            <person name="Roettig A."/>
            <person name="Hiessl S."/>
            <person name="Hauschild P."/>
            <person name="Schauer J."/>
            <person name="Madkour M.H."/>
            <person name="Al-Ansari A.M."/>
            <person name="Almakishah N.H."/>
            <person name="Steinbuechel A."/>
            <person name="Daniel R."/>
        </authorList>
    </citation>
    <scope>NUCLEOTIDE SEQUENCE [LARGE SCALE GENOMIC DNA]</scope>
    <source>
        <strain evidence="2">G25(2015)</strain>
    </source>
</reference>
<dbReference type="AlphaFoldDB" id="A0A177HQL7"/>
<proteinExistence type="predicted"/>
<accession>A0A177HQL7</accession>
<protein>
    <submittedName>
        <fullName evidence="1">Uncharacterized protein</fullName>
    </submittedName>
</protein>
<dbReference type="STRING" id="1716141.STSP_35100"/>
<dbReference type="RefSeq" id="WP_232789683.1">
    <property type="nucleotide sequence ID" value="NZ_LOHS01000081.1"/>
</dbReference>
<comment type="caution">
    <text evidence="1">The sequence shown here is derived from an EMBL/GenBank/DDBJ whole genome shotgun (WGS) entry which is preliminary data.</text>
</comment>